<proteinExistence type="predicted"/>
<accession>A0A397GF47</accession>
<dbReference type="EMBL" id="NKHU02000191">
    <property type="protein sequence ID" value="RHZ48759.1"/>
    <property type="molecule type" value="Genomic_DNA"/>
</dbReference>
<keyword evidence="4" id="KW-1185">Reference proteome</keyword>
<dbReference type="GO" id="GO:0005524">
    <property type="term" value="F:ATP binding"/>
    <property type="evidence" value="ECO:0007669"/>
    <property type="project" value="InterPro"/>
</dbReference>
<sequence length="765" mass="85484">MAFSENATTSPPSPYLQVVPARSCPPKLGDSCTSSGSLESPLDANQLEQLLEAIPQAAAGSSEPKGQAVAPPNTPESSSSNRTGPTVPLPRDPGAYANQPAEIMPVPVPAAAISQPPADGQARNPSNSPRLHSSQPVTMNQLKELLLAVLDEKLESFTGTVNGPAGPDTGGEHGKHIRWIRASKLEYKIVNEVWDPRAYRYTIVDRVPAPDVSELDEWIFVVRNRVDRRSHETTTFIDIKSPVLQDILRVILKNIGMAGLEADKPAVEQGLLYHFLSEMRDYATFDEGHKHDGVCHLNLLVQYLESVYQPTAERLSSLIAHRKITYDLLWALFKPGTLVYLECPSTGLPRCIRFTYGVETKTYRKQDCFEIHGQYFDDDGVLFGECEEVIQIEVFRGARRIESLPAYPLKLHADQNVWSRLVSNGRKFIALRGSHHRQYRGQMFVPVKEDLLKIVLESTSFDRIRGNGIDPHKMKEEDLVRCSPTVLGFCLNKKFWGEFAVDTVEEIKFSTSLFDMLEIPEDKKRVVKFLAESRVTEAKRTNEDDIIAGKGQGVIMLLHGPPGVGKTLTAEAIAEDLQCPLYSISSGQLSSDAETLESQLGDIFDAAAAWKAILLLDEADVYLQRRNGLQLERNRLVATFLRTLEYYGGIFFLTTNLIEEFDEAVLDRVHLKLRYGNLNWPARRKIFDHFLKGAKADIEETDLRTFAEISLDGRQIKNIVKVARNVSSGEGVQLSAAHVRMALRANGYSIPAQRSLEFDHSLYED</sequence>
<dbReference type="SMART" id="SM00382">
    <property type="entry name" value="AAA"/>
    <property type="match status" value="1"/>
</dbReference>
<feature type="compositionally biased region" description="Polar residues" evidence="1">
    <location>
        <begin position="123"/>
        <end position="135"/>
    </location>
</feature>
<dbReference type="PANTHER" id="PTHR46411">
    <property type="entry name" value="FAMILY ATPASE, PUTATIVE-RELATED"/>
    <property type="match status" value="1"/>
</dbReference>
<feature type="compositionally biased region" description="Polar residues" evidence="1">
    <location>
        <begin position="75"/>
        <end position="84"/>
    </location>
</feature>
<dbReference type="InterPro" id="IPR027417">
    <property type="entry name" value="P-loop_NTPase"/>
</dbReference>
<comment type="caution">
    <text evidence="3">The sequence shown here is derived from an EMBL/GenBank/DDBJ whole genome shotgun (WGS) entry which is preliminary data.</text>
</comment>
<dbReference type="RefSeq" id="XP_026612096.1">
    <property type="nucleotide sequence ID" value="XM_026759759.1"/>
</dbReference>
<gene>
    <name evidence="3" type="ORF">CDV56_106140</name>
</gene>
<dbReference type="SUPFAM" id="SSF52540">
    <property type="entry name" value="P-loop containing nucleoside triphosphate hydrolases"/>
    <property type="match status" value="1"/>
</dbReference>
<dbReference type="Gene3D" id="3.40.50.300">
    <property type="entry name" value="P-loop containing nucleotide triphosphate hydrolases"/>
    <property type="match status" value="1"/>
</dbReference>
<dbReference type="VEuPathDB" id="FungiDB:CDV56_106140"/>
<protein>
    <recommendedName>
        <fullName evidence="2">AAA+ ATPase domain-containing protein</fullName>
    </recommendedName>
</protein>
<dbReference type="Proteomes" id="UP000215305">
    <property type="component" value="Unassembled WGS sequence"/>
</dbReference>
<organism evidence="3 4">
    <name type="scientific">Aspergillus thermomutatus</name>
    <name type="common">Neosartorya pseudofischeri</name>
    <dbReference type="NCBI Taxonomy" id="41047"/>
    <lineage>
        <taxon>Eukaryota</taxon>
        <taxon>Fungi</taxon>
        <taxon>Dikarya</taxon>
        <taxon>Ascomycota</taxon>
        <taxon>Pezizomycotina</taxon>
        <taxon>Eurotiomycetes</taxon>
        <taxon>Eurotiomycetidae</taxon>
        <taxon>Eurotiales</taxon>
        <taxon>Aspergillaceae</taxon>
        <taxon>Aspergillus</taxon>
        <taxon>Aspergillus subgen. Fumigati</taxon>
    </lineage>
</organism>
<evidence type="ECO:0000313" key="3">
    <source>
        <dbReference type="EMBL" id="RHZ48759.1"/>
    </source>
</evidence>
<evidence type="ECO:0000259" key="2">
    <source>
        <dbReference type="SMART" id="SM00382"/>
    </source>
</evidence>
<feature type="domain" description="AAA+ ATPase" evidence="2">
    <location>
        <begin position="552"/>
        <end position="677"/>
    </location>
</feature>
<reference evidence="3" key="1">
    <citation type="submission" date="2018-08" db="EMBL/GenBank/DDBJ databases">
        <title>Draft genome sequence of azole-resistant Aspergillus thermomutatus (Neosartorya pseudofischeri) strain HMR AF 39, isolated from a human nasal aspirate.</title>
        <authorList>
            <person name="Parent-Michaud M."/>
            <person name="Dufresne P.J."/>
            <person name="Fournier E."/>
            <person name="Martineau C."/>
            <person name="Moreira S."/>
            <person name="Perkins V."/>
            <person name="De Repentigny L."/>
            <person name="Dufresne S.F."/>
        </authorList>
    </citation>
    <scope>NUCLEOTIDE SEQUENCE [LARGE SCALE GENOMIC DNA]</scope>
    <source>
        <strain evidence="3">HMR AF 39</strain>
    </source>
</reference>
<dbReference type="GeneID" id="38128114"/>
<dbReference type="STRING" id="41047.A0A397GF47"/>
<evidence type="ECO:0000256" key="1">
    <source>
        <dbReference type="SAM" id="MobiDB-lite"/>
    </source>
</evidence>
<dbReference type="Pfam" id="PF00004">
    <property type="entry name" value="AAA"/>
    <property type="match status" value="1"/>
</dbReference>
<feature type="region of interest" description="Disordered" evidence="1">
    <location>
        <begin position="111"/>
        <end position="135"/>
    </location>
</feature>
<name>A0A397GF47_ASPTH</name>
<dbReference type="AlphaFoldDB" id="A0A397GF47"/>
<dbReference type="InterPro" id="IPR003593">
    <property type="entry name" value="AAA+_ATPase"/>
</dbReference>
<dbReference type="GO" id="GO:0016887">
    <property type="term" value="F:ATP hydrolysis activity"/>
    <property type="evidence" value="ECO:0007669"/>
    <property type="project" value="InterPro"/>
</dbReference>
<dbReference type="OrthoDB" id="10042665at2759"/>
<dbReference type="InterPro" id="IPR003959">
    <property type="entry name" value="ATPase_AAA_core"/>
</dbReference>
<dbReference type="PANTHER" id="PTHR46411:SF3">
    <property type="entry name" value="AAA+ ATPASE DOMAIN-CONTAINING PROTEIN"/>
    <property type="match status" value="1"/>
</dbReference>
<dbReference type="InterPro" id="IPR054289">
    <property type="entry name" value="DUF7025"/>
</dbReference>
<evidence type="ECO:0000313" key="4">
    <source>
        <dbReference type="Proteomes" id="UP000215305"/>
    </source>
</evidence>
<feature type="compositionally biased region" description="Polar residues" evidence="1">
    <location>
        <begin position="1"/>
        <end position="10"/>
    </location>
</feature>
<dbReference type="CDD" id="cd19481">
    <property type="entry name" value="RecA-like_protease"/>
    <property type="match status" value="1"/>
</dbReference>
<dbReference type="Pfam" id="PF22942">
    <property type="entry name" value="DUF7025"/>
    <property type="match status" value="1"/>
</dbReference>
<feature type="region of interest" description="Disordered" evidence="1">
    <location>
        <begin position="1"/>
        <end position="99"/>
    </location>
</feature>